<dbReference type="Gene3D" id="3.40.50.800">
    <property type="entry name" value="Anticodon-binding domain"/>
    <property type="match status" value="1"/>
</dbReference>
<dbReference type="Pfam" id="PF00587">
    <property type="entry name" value="tRNA-synt_2b"/>
    <property type="match status" value="1"/>
</dbReference>
<sequence>MKIKDSTETFNSLIKRRGFIWGPSPEIYGGLAGFYSYGPSGMAIKNNILTIFRKELRFYGFGEVECPTIMPSIVWEASGHLERFIDPVLRCNKCNALYRADKFLKDRFPNLMIDGLSFKEMEDLVKKHELTCLKCGNPFSKIEEYNLMLKTQVGNNVTVYLRPETATTTYLMFNRLDQDARRQYPIKIFQYGKAYRNEISPRQGVLRMRAFDQFELQLFIGKKQEMSFDDYEEIKGNTLPLLDLKLQEKNIETPQTITLKKAIDTKILKKPAFAYCLYIGFYLTKVLGFPDDVMRFRQHSINERAHYADDAWDLEIMTKQFGWVEICGIHDRTNYDLKRHGEFSKQSFEVFTNSNSEKKEIPQILEIAFGIDRIIYTLLESSFNVEEGRINLKLNLNLAPNTVAVFPLVRNKKNIRNLALKIHKDLLTSRINSFYDESGSIGKRYRRQDELGTPFCITIDYKSLEDNTVTIRERDSMKQVRTDISDLVDLLLKKQKE</sequence>
<dbReference type="GO" id="GO:0005524">
    <property type="term" value="F:ATP binding"/>
    <property type="evidence" value="ECO:0007669"/>
    <property type="project" value="UniProtKB-KW"/>
</dbReference>
<dbReference type="InterPro" id="IPR027031">
    <property type="entry name" value="Gly-tRNA_synthase/POLG2"/>
</dbReference>
<dbReference type="InterPro" id="IPR036621">
    <property type="entry name" value="Anticodon-bd_dom_sf"/>
</dbReference>
<dbReference type="EC" id="6.1.1.14" evidence="1"/>
<evidence type="ECO:0000256" key="5">
    <source>
        <dbReference type="ARBA" id="ARBA00023146"/>
    </source>
</evidence>
<dbReference type="NCBIfam" id="TIGR00389">
    <property type="entry name" value="glyS_dimeric"/>
    <property type="match status" value="1"/>
</dbReference>
<evidence type="ECO:0000256" key="3">
    <source>
        <dbReference type="ARBA" id="ARBA00022741"/>
    </source>
</evidence>
<evidence type="ECO:0000256" key="4">
    <source>
        <dbReference type="ARBA" id="ARBA00022840"/>
    </source>
</evidence>
<dbReference type="PANTHER" id="PTHR10745:SF0">
    <property type="entry name" value="GLYCINE--TRNA LIGASE"/>
    <property type="match status" value="1"/>
</dbReference>
<dbReference type="GO" id="GO:0005737">
    <property type="term" value="C:cytoplasm"/>
    <property type="evidence" value="ECO:0007669"/>
    <property type="project" value="InterPro"/>
</dbReference>
<feature type="domain" description="Aminoacyl-transfer RNA synthetases class-II family profile" evidence="7">
    <location>
        <begin position="5"/>
        <end position="407"/>
    </location>
</feature>
<comment type="caution">
    <text evidence="8">The sequence shown here is derived from an EMBL/GenBank/DDBJ whole genome shotgun (WGS) entry which is preliminary data.</text>
</comment>
<dbReference type="InterPro" id="IPR006195">
    <property type="entry name" value="aa-tRNA-synth_II"/>
</dbReference>
<dbReference type="InterPro" id="IPR002314">
    <property type="entry name" value="aa-tRNA-synt_IIb"/>
</dbReference>
<dbReference type="EMBL" id="LAZR01015648">
    <property type="protein sequence ID" value="KKM08006.1"/>
    <property type="molecule type" value="Genomic_DNA"/>
</dbReference>
<evidence type="ECO:0000256" key="2">
    <source>
        <dbReference type="ARBA" id="ARBA00022598"/>
    </source>
</evidence>
<evidence type="ECO:0000256" key="1">
    <source>
        <dbReference type="ARBA" id="ARBA00012829"/>
    </source>
</evidence>
<dbReference type="Gene3D" id="3.30.930.10">
    <property type="entry name" value="Bira Bifunctional Protein, Domain 2"/>
    <property type="match status" value="1"/>
</dbReference>
<dbReference type="GO" id="GO:0006426">
    <property type="term" value="P:glycyl-tRNA aminoacylation"/>
    <property type="evidence" value="ECO:0007669"/>
    <property type="project" value="InterPro"/>
</dbReference>
<dbReference type="PRINTS" id="PR01043">
    <property type="entry name" value="TRNASYNTHGLY"/>
</dbReference>
<dbReference type="PANTHER" id="PTHR10745">
    <property type="entry name" value="GLYCYL-TRNA SYNTHETASE/DNA POLYMERASE SUBUNIT GAMMA-2"/>
    <property type="match status" value="1"/>
</dbReference>
<organism evidence="8">
    <name type="scientific">marine sediment metagenome</name>
    <dbReference type="NCBI Taxonomy" id="412755"/>
    <lineage>
        <taxon>unclassified sequences</taxon>
        <taxon>metagenomes</taxon>
        <taxon>ecological metagenomes</taxon>
    </lineage>
</organism>
<keyword evidence="3" id="KW-0547">Nucleotide-binding</keyword>
<accession>A0A0F9JQW6</accession>
<name>A0A0F9JQW6_9ZZZZ</name>
<dbReference type="SUPFAM" id="SSF52954">
    <property type="entry name" value="Class II aaRS ABD-related"/>
    <property type="match status" value="1"/>
</dbReference>
<proteinExistence type="predicted"/>
<dbReference type="PROSITE" id="PS50862">
    <property type="entry name" value="AA_TRNA_LIGASE_II"/>
    <property type="match status" value="1"/>
</dbReference>
<reference evidence="8" key="1">
    <citation type="journal article" date="2015" name="Nature">
        <title>Complex archaea that bridge the gap between prokaryotes and eukaryotes.</title>
        <authorList>
            <person name="Spang A."/>
            <person name="Saw J.H."/>
            <person name="Jorgensen S.L."/>
            <person name="Zaremba-Niedzwiedzka K."/>
            <person name="Martijn J."/>
            <person name="Lind A.E."/>
            <person name="van Eijk R."/>
            <person name="Schleper C."/>
            <person name="Guy L."/>
            <person name="Ettema T.J."/>
        </authorList>
    </citation>
    <scope>NUCLEOTIDE SEQUENCE</scope>
</reference>
<protein>
    <recommendedName>
        <fullName evidence="1">glycine--tRNA ligase</fullName>
        <ecNumber evidence="1">6.1.1.14</ecNumber>
    </recommendedName>
    <alternativeName>
        <fullName evidence="6">Diadenosine tetraphosphate synthetase</fullName>
    </alternativeName>
</protein>
<dbReference type="Pfam" id="PF03129">
    <property type="entry name" value="HGTP_anticodon"/>
    <property type="match status" value="1"/>
</dbReference>
<dbReference type="InterPro" id="IPR004154">
    <property type="entry name" value="Anticodon-bd"/>
</dbReference>
<evidence type="ECO:0000259" key="7">
    <source>
        <dbReference type="PROSITE" id="PS50862"/>
    </source>
</evidence>
<evidence type="ECO:0000313" key="8">
    <source>
        <dbReference type="EMBL" id="KKM08006.1"/>
    </source>
</evidence>
<keyword evidence="2" id="KW-0436">Ligase</keyword>
<evidence type="ECO:0000256" key="6">
    <source>
        <dbReference type="ARBA" id="ARBA00030057"/>
    </source>
</evidence>
<keyword evidence="4" id="KW-0067">ATP-binding</keyword>
<dbReference type="InterPro" id="IPR002315">
    <property type="entry name" value="tRNA-synt_gly"/>
</dbReference>
<dbReference type="InterPro" id="IPR045864">
    <property type="entry name" value="aa-tRNA-synth_II/BPL/LPL"/>
</dbReference>
<dbReference type="AlphaFoldDB" id="A0A0F9JQW6"/>
<keyword evidence="5" id="KW-0030">Aminoacyl-tRNA synthetase</keyword>
<dbReference type="Gene3D" id="3.30.40.230">
    <property type="match status" value="1"/>
</dbReference>
<dbReference type="SUPFAM" id="SSF55681">
    <property type="entry name" value="Class II aaRS and biotin synthetases"/>
    <property type="match status" value="1"/>
</dbReference>
<dbReference type="GO" id="GO:0004820">
    <property type="term" value="F:glycine-tRNA ligase activity"/>
    <property type="evidence" value="ECO:0007669"/>
    <property type="project" value="UniProtKB-EC"/>
</dbReference>
<gene>
    <name evidence="8" type="ORF">LCGC14_1728230</name>
</gene>
<dbReference type="NCBIfam" id="NF003211">
    <property type="entry name" value="PRK04173.1"/>
    <property type="match status" value="1"/>
</dbReference>